<name>A0ABY7UYE6_9DEIO</name>
<evidence type="ECO:0000313" key="4">
    <source>
        <dbReference type="EMBL" id="WDA57591.1"/>
    </source>
</evidence>
<evidence type="ECO:0000313" key="5">
    <source>
        <dbReference type="Proteomes" id="UP001217044"/>
    </source>
</evidence>
<dbReference type="PROSITE" id="PS51257">
    <property type="entry name" value="PROKAR_LIPOPROTEIN"/>
    <property type="match status" value="1"/>
</dbReference>
<evidence type="ECO:0000256" key="1">
    <source>
        <dbReference type="ARBA" id="ARBA00022729"/>
    </source>
</evidence>
<dbReference type="Pfam" id="PF13517">
    <property type="entry name" value="FG-GAP_3"/>
    <property type="match status" value="2"/>
</dbReference>
<dbReference type="RefSeq" id="WP_273987527.1">
    <property type="nucleotide sequence ID" value="NZ_BAABQT010000002.1"/>
</dbReference>
<sequence>MSRFRLLLLSAALLTACGGPGTPHTTPPPGPSPTPAPSPAPTPAKQSRPFRVTVMGLGSGSPTAQVTRPGLGAQALNSLDQVEIGDVLVRATTDLVPPGQARAAGARYVSVTLTVKNGAYSAAPNLTVIPAGLDTNTARSAFTDLQRYPGLPAYSASEAQALALSIRPASPVTQDPMTLQPTLLPGEEDTLQLFDESEVSLLGIANGFSGENLPYGFVAHNRSSRTIPGFDGTHPGMGTVTLGFRVPLQAQAKDDLYSLSGWFTFAQDTVTTATESLEAQLPGNRAAFDRMLPQLFPQYQSREVRVLPGTARRTSLNNPYQTPNTQVRPVCGVRLGGTAANPTGLMLNGPAVFAPDGPRLDQYSPLSLALCRTNLLDDTSVDGVTVVNHWSQNAPSRGTPTVVGNRVTVPVWADSNGYQRPDYLSGQTVDVTLTAGVTAGGQPAPGLPFVYRARVQTAPASGTYTDGGSPQIYDPTNGQQLTNLSAITLADLNGAGYGGNHTLITSRTANKLWLTSGSVYAVGTAPSDVGTGDLNGDGQLDAFTSNAGSGDVSVLLGNGDGTLQPATSVAVGAGPESIDRADLNGDGQLDLITANRTANTVSVLLNSGGTFSAQLAVSVGAQPSDAVTADVNGDGRMDLLVAATGGNAVNVRLGAGNGTFSAAADIPVTAPIRVASGDFNNDGREDMAALSSAGVHVVLGNGDGTFAAPTTLSVGSDPRDLLVGDANGDGWLDVLTADYDSSSLSVLLGGANRFTAQAPTALTKAPNRLAQLGGYYNYGNRLIPYTLGDDTYTQLTPQ</sequence>
<dbReference type="PANTHER" id="PTHR46580">
    <property type="entry name" value="SENSOR KINASE-RELATED"/>
    <property type="match status" value="1"/>
</dbReference>
<feature type="region of interest" description="Disordered" evidence="2">
    <location>
        <begin position="18"/>
        <end position="46"/>
    </location>
</feature>
<dbReference type="Gene3D" id="2.30.30.100">
    <property type="match status" value="2"/>
</dbReference>
<dbReference type="Proteomes" id="UP001217044">
    <property type="component" value="Chromosome"/>
</dbReference>
<dbReference type="InterPro" id="IPR028994">
    <property type="entry name" value="Integrin_alpha_N"/>
</dbReference>
<keyword evidence="1 3" id="KW-0732">Signal</keyword>
<proteinExistence type="predicted"/>
<dbReference type="SUPFAM" id="SSF69318">
    <property type="entry name" value="Integrin alpha N-terminal domain"/>
    <property type="match status" value="1"/>
</dbReference>
<dbReference type="PANTHER" id="PTHR46580:SF2">
    <property type="entry name" value="MAM DOMAIN-CONTAINING PROTEIN"/>
    <property type="match status" value="1"/>
</dbReference>
<accession>A0ABY7UYE6</accession>
<reference evidence="4 5" key="1">
    <citation type="submission" date="2022-12" db="EMBL/GenBank/DDBJ databases">
        <title>Genome Sequence of Deinococcus aquaticus Type Strain PB314.</title>
        <authorList>
            <person name="Albert C."/>
            <person name="Hill J."/>
            <person name="Boren L."/>
            <person name="Scholz-Ng S."/>
            <person name="Fatema N."/>
            <person name="Grosso R."/>
            <person name="Soboslay E."/>
            <person name="Tuohy J."/>
        </authorList>
    </citation>
    <scope>NUCLEOTIDE SEQUENCE [LARGE SCALE GENOMIC DNA]</scope>
    <source>
        <strain evidence="4 5">PB-314</strain>
    </source>
</reference>
<organism evidence="4 5">
    <name type="scientific">Deinococcus aquaticus</name>
    <dbReference type="NCBI Taxonomy" id="328692"/>
    <lineage>
        <taxon>Bacteria</taxon>
        <taxon>Thermotogati</taxon>
        <taxon>Deinococcota</taxon>
        <taxon>Deinococci</taxon>
        <taxon>Deinococcales</taxon>
        <taxon>Deinococcaceae</taxon>
        <taxon>Deinococcus</taxon>
    </lineage>
</organism>
<gene>
    <name evidence="4" type="ORF">M8445_09470</name>
</gene>
<evidence type="ECO:0000256" key="2">
    <source>
        <dbReference type="SAM" id="MobiDB-lite"/>
    </source>
</evidence>
<evidence type="ECO:0000256" key="3">
    <source>
        <dbReference type="SAM" id="SignalP"/>
    </source>
</evidence>
<protein>
    <submittedName>
        <fullName evidence="4">VCBS repeat-containing protein</fullName>
    </submittedName>
</protein>
<feature type="signal peptide" evidence="3">
    <location>
        <begin position="1"/>
        <end position="25"/>
    </location>
</feature>
<dbReference type="InterPro" id="IPR013517">
    <property type="entry name" value="FG-GAP"/>
</dbReference>
<keyword evidence="5" id="KW-1185">Reference proteome</keyword>
<feature type="chain" id="PRO_5047194925" evidence="3">
    <location>
        <begin position="26"/>
        <end position="798"/>
    </location>
</feature>
<feature type="compositionally biased region" description="Pro residues" evidence="2">
    <location>
        <begin position="25"/>
        <end position="42"/>
    </location>
</feature>
<dbReference type="Gene3D" id="2.40.128.340">
    <property type="match status" value="1"/>
</dbReference>
<dbReference type="EMBL" id="CP115165">
    <property type="protein sequence ID" value="WDA57591.1"/>
    <property type="molecule type" value="Genomic_DNA"/>
</dbReference>